<dbReference type="GO" id="GO:0008270">
    <property type="term" value="F:zinc ion binding"/>
    <property type="evidence" value="ECO:0007669"/>
    <property type="project" value="InterPro"/>
</dbReference>
<dbReference type="GeneID" id="69059067"/>
<evidence type="ECO:0000313" key="7">
    <source>
        <dbReference type="EMBL" id="QHB52834.1"/>
    </source>
</evidence>
<sequence>MGKKEWLLSLAVTILLAPTLPFAQAVLPDSVAVTQTVAAKSKATSRSTVVSAIKQTPDLNPTAKVRHFSQATYAKYGALFDKNYNVEKMSPYSVFGDAQEAYVYTSSPILKRYMYAAMQNWNKALGTKVFNLGTKSHKTITVKWKYNGASEEWDGMYQDNSLWINKDDFDNVNYVPNTYQAALNKEMPGAGNPNSSTYKQQYINYWIAIITHELGHSLGLDHSPYTTDIMFSDSETAGPDFKYTWKRAKVDGSYAEFKNSLSQRDINRAKLTKLLGYW</sequence>
<dbReference type="SUPFAM" id="SSF55486">
    <property type="entry name" value="Metalloproteases ('zincins'), catalytic domain"/>
    <property type="match status" value="1"/>
</dbReference>
<dbReference type="RefSeq" id="WP_004466508.1">
    <property type="nucleotide sequence ID" value="NZ_CABKOL010000104.1"/>
</dbReference>
<dbReference type="InterPro" id="IPR024079">
    <property type="entry name" value="MetalloPept_cat_dom_sf"/>
</dbReference>
<dbReference type="EMBL" id="CP047121">
    <property type="protein sequence ID" value="QHB52834.1"/>
    <property type="molecule type" value="Genomic_DNA"/>
</dbReference>
<keyword evidence="3" id="KW-0378">Hydrolase</keyword>
<evidence type="ECO:0000256" key="3">
    <source>
        <dbReference type="ARBA" id="ARBA00022801"/>
    </source>
</evidence>
<gene>
    <name evidence="7" type="ORF">GQR93_11850</name>
</gene>
<keyword evidence="4" id="KW-0862">Zinc</keyword>
<evidence type="ECO:0000256" key="1">
    <source>
        <dbReference type="ARBA" id="ARBA00022670"/>
    </source>
</evidence>
<reference evidence="7 8" key="1">
    <citation type="submission" date="2019-12" db="EMBL/GenBank/DDBJ databases">
        <title>Lactobacillus hilgardii FLUB.</title>
        <authorList>
            <person name="Gustaw K."/>
        </authorList>
    </citation>
    <scope>NUCLEOTIDE SEQUENCE [LARGE SCALE GENOMIC DNA]</scope>
    <source>
        <strain evidence="7 8">FLUB</strain>
    </source>
</reference>
<keyword evidence="5" id="KW-0732">Signal</keyword>
<evidence type="ECO:0000259" key="6">
    <source>
        <dbReference type="Pfam" id="PF00413"/>
    </source>
</evidence>
<feature type="domain" description="Peptidase M10 metallopeptidase" evidence="6">
    <location>
        <begin position="169"/>
        <end position="232"/>
    </location>
</feature>
<feature type="chain" id="PRO_5038800563" evidence="5">
    <location>
        <begin position="24"/>
        <end position="278"/>
    </location>
</feature>
<protein>
    <submittedName>
        <fullName evidence="7">Matrixin family metalloprotease</fullName>
    </submittedName>
</protein>
<dbReference type="GO" id="GO:0031012">
    <property type="term" value="C:extracellular matrix"/>
    <property type="evidence" value="ECO:0007669"/>
    <property type="project" value="InterPro"/>
</dbReference>
<dbReference type="Gene3D" id="3.40.390.10">
    <property type="entry name" value="Collagenase (Catalytic Domain)"/>
    <property type="match status" value="1"/>
</dbReference>
<organism evidence="7 8">
    <name type="scientific">Lentilactobacillus hilgardii</name>
    <name type="common">Lactobacillus hilgardii</name>
    <dbReference type="NCBI Taxonomy" id="1588"/>
    <lineage>
        <taxon>Bacteria</taxon>
        <taxon>Bacillati</taxon>
        <taxon>Bacillota</taxon>
        <taxon>Bacilli</taxon>
        <taxon>Lactobacillales</taxon>
        <taxon>Lactobacillaceae</taxon>
        <taxon>Lentilactobacillus</taxon>
    </lineage>
</organism>
<keyword evidence="2" id="KW-0479">Metal-binding</keyword>
<keyword evidence="7" id="KW-0482">Metalloprotease</keyword>
<evidence type="ECO:0000313" key="8">
    <source>
        <dbReference type="Proteomes" id="UP000465035"/>
    </source>
</evidence>
<dbReference type="Proteomes" id="UP000465035">
    <property type="component" value="Chromosome"/>
</dbReference>
<proteinExistence type="predicted"/>
<evidence type="ECO:0000256" key="4">
    <source>
        <dbReference type="ARBA" id="ARBA00022833"/>
    </source>
</evidence>
<evidence type="ECO:0000256" key="2">
    <source>
        <dbReference type="ARBA" id="ARBA00022723"/>
    </source>
</evidence>
<feature type="signal peptide" evidence="5">
    <location>
        <begin position="1"/>
        <end position="23"/>
    </location>
</feature>
<dbReference type="GO" id="GO:0004222">
    <property type="term" value="F:metalloendopeptidase activity"/>
    <property type="evidence" value="ECO:0007669"/>
    <property type="project" value="InterPro"/>
</dbReference>
<dbReference type="Pfam" id="PF00413">
    <property type="entry name" value="Peptidase_M10"/>
    <property type="match status" value="1"/>
</dbReference>
<accession>A0A6P1EFS6</accession>
<dbReference type="InterPro" id="IPR001818">
    <property type="entry name" value="Pept_M10_metallopeptidase"/>
</dbReference>
<keyword evidence="1 7" id="KW-0645">Protease</keyword>
<dbReference type="GO" id="GO:0006508">
    <property type="term" value="P:proteolysis"/>
    <property type="evidence" value="ECO:0007669"/>
    <property type="project" value="UniProtKB-KW"/>
</dbReference>
<dbReference type="AlphaFoldDB" id="A0A6P1EFS6"/>
<evidence type="ECO:0000256" key="5">
    <source>
        <dbReference type="SAM" id="SignalP"/>
    </source>
</evidence>
<name>A0A6P1EFS6_LENHI</name>